<protein>
    <submittedName>
        <fullName evidence="4">Aldolase</fullName>
    </submittedName>
</protein>
<dbReference type="Pfam" id="PF22484">
    <property type="entry name" value="DUF6986"/>
    <property type="match status" value="1"/>
</dbReference>
<dbReference type="PANTHER" id="PTHR32308">
    <property type="entry name" value="LYASE BETA SUBUNIT, PUTATIVE (AFU_ORTHOLOGUE AFUA_4G13030)-RELATED"/>
    <property type="match status" value="1"/>
</dbReference>
<evidence type="ECO:0000313" key="4">
    <source>
        <dbReference type="EMBL" id="MDS1271191.1"/>
    </source>
</evidence>
<dbReference type="Proteomes" id="UP001250214">
    <property type="component" value="Unassembled WGS sequence"/>
</dbReference>
<keyword evidence="3" id="KW-0460">Magnesium</keyword>
<dbReference type="SUPFAM" id="SSF51621">
    <property type="entry name" value="Phosphoenolpyruvate/pyruvate domain"/>
    <property type="match status" value="1"/>
</dbReference>
<name>A0ABU2H7B1_9ACTN</name>
<dbReference type="EMBL" id="JAVLVT010000005">
    <property type="protein sequence ID" value="MDS1271191.1"/>
    <property type="molecule type" value="Genomic_DNA"/>
</dbReference>
<dbReference type="Gene3D" id="3.20.20.60">
    <property type="entry name" value="Phosphoenolpyruvate-binding domains"/>
    <property type="match status" value="1"/>
</dbReference>
<dbReference type="InterPro" id="IPR054255">
    <property type="entry name" value="DUF6986"/>
</dbReference>
<keyword evidence="5" id="KW-1185">Reference proteome</keyword>
<accession>A0ABU2H7B1</accession>
<keyword evidence="2" id="KW-0479">Metal-binding</keyword>
<sequence length="417" mass="44383">MDVTGIVSGLTERLSAADRRLLTQYPGQRGGRQPVHTVYVPADQVTRELSTDWGTRALTALTEHAPDAEQLAQATGIDLDAVRASYPRVLSKLRAEPIEDLRVDLEDGYGNRDEATEDADACGAARAVAASLAAGTCPPYVGLRMKGMEAGGRARGVRSLALFLETLLSEHAGLPEGLVLTLPKITSLEQVEAMVWTTEQLEAQLDLPAGRLTFELQIETPQSVLGPDGTATVSRMVQAGAGRVSALHYGTYDYSAACGVTAAFQSMAHPVADHAKAVMQLAAAGTGVWLSDGSTNVLPVGTPAQVHEGWRLHAQLVRRSLERAYYQGWDLHPAQLPTRYLATYVFYREAFGPAAERLRAYVTDSGGSVLDEPATAQALAVALVRGMDCGALDATEVADAVGAPVPELRELASRRVG</sequence>
<reference evidence="5" key="1">
    <citation type="submission" date="2023-07" db="EMBL/GenBank/DDBJ databases">
        <title>Novel species in the genus Lipingzhangella isolated from Sambhar Salt Lake.</title>
        <authorList>
            <person name="Jiya N."/>
            <person name="Kajale S."/>
            <person name="Sharma A."/>
        </authorList>
    </citation>
    <scope>NUCLEOTIDE SEQUENCE [LARGE SCALE GENOMIC DNA]</scope>
    <source>
        <strain evidence="5">LS1_29</strain>
    </source>
</reference>
<comment type="caution">
    <text evidence="4">The sequence shown here is derived from an EMBL/GenBank/DDBJ whole genome shotgun (WGS) entry which is preliminary data.</text>
</comment>
<comment type="cofactor">
    <cofactor evidence="1">
        <name>Mg(2+)</name>
        <dbReference type="ChEBI" id="CHEBI:18420"/>
    </cofactor>
</comment>
<gene>
    <name evidence="4" type="ORF">RIF23_12885</name>
</gene>
<dbReference type="InterPro" id="IPR015813">
    <property type="entry name" value="Pyrv/PenolPyrv_kinase-like_dom"/>
</dbReference>
<evidence type="ECO:0000256" key="2">
    <source>
        <dbReference type="ARBA" id="ARBA00022723"/>
    </source>
</evidence>
<evidence type="ECO:0000256" key="1">
    <source>
        <dbReference type="ARBA" id="ARBA00001946"/>
    </source>
</evidence>
<organism evidence="4 5">
    <name type="scientific">Lipingzhangella rawalii</name>
    <dbReference type="NCBI Taxonomy" id="2055835"/>
    <lineage>
        <taxon>Bacteria</taxon>
        <taxon>Bacillati</taxon>
        <taxon>Actinomycetota</taxon>
        <taxon>Actinomycetes</taxon>
        <taxon>Streptosporangiales</taxon>
        <taxon>Nocardiopsidaceae</taxon>
        <taxon>Lipingzhangella</taxon>
    </lineage>
</organism>
<dbReference type="InterPro" id="IPR040442">
    <property type="entry name" value="Pyrv_kinase-like_dom_sf"/>
</dbReference>
<dbReference type="PANTHER" id="PTHR32308:SF10">
    <property type="entry name" value="CITRATE LYASE SUBUNIT BETA"/>
    <property type="match status" value="1"/>
</dbReference>
<evidence type="ECO:0000256" key="3">
    <source>
        <dbReference type="ARBA" id="ARBA00022842"/>
    </source>
</evidence>
<proteinExistence type="predicted"/>
<evidence type="ECO:0000313" key="5">
    <source>
        <dbReference type="Proteomes" id="UP001250214"/>
    </source>
</evidence>